<keyword evidence="3" id="KW-1185">Reference proteome</keyword>
<dbReference type="Proteomes" id="UP000271889">
    <property type="component" value="Unassembled WGS sequence"/>
</dbReference>
<feature type="compositionally biased region" description="Polar residues" evidence="1">
    <location>
        <begin position="51"/>
        <end position="68"/>
    </location>
</feature>
<evidence type="ECO:0000313" key="3">
    <source>
        <dbReference type="Proteomes" id="UP000271889"/>
    </source>
</evidence>
<evidence type="ECO:0000313" key="2">
    <source>
        <dbReference type="EMBL" id="VDN21564.1"/>
    </source>
</evidence>
<reference evidence="2 3" key="1">
    <citation type="submission" date="2018-11" db="EMBL/GenBank/DDBJ databases">
        <authorList>
            <consortium name="Pathogen Informatics"/>
        </authorList>
    </citation>
    <scope>NUCLEOTIDE SEQUENCE [LARGE SCALE GENOMIC DNA]</scope>
</reference>
<evidence type="ECO:0000256" key="1">
    <source>
        <dbReference type="SAM" id="MobiDB-lite"/>
    </source>
</evidence>
<name>A0A3P7LX51_CYLGO</name>
<feature type="compositionally biased region" description="Basic and acidic residues" evidence="1">
    <location>
        <begin position="35"/>
        <end position="50"/>
    </location>
</feature>
<dbReference type="EMBL" id="UYRV01105742">
    <property type="protein sequence ID" value="VDN21564.1"/>
    <property type="molecule type" value="Genomic_DNA"/>
</dbReference>
<protein>
    <submittedName>
        <fullName evidence="2">Uncharacterized protein</fullName>
    </submittedName>
</protein>
<accession>A0A3P7LX51</accession>
<dbReference type="AlphaFoldDB" id="A0A3P7LX51"/>
<gene>
    <name evidence="2" type="ORF">CGOC_LOCUS9073</name>
</gene>
<feature type="region of interest" description="Disordered" evidence="1">
    <location>
        <begin position="1"/>
        <end position="68"/>
    </location>
</feature>
<proteinExistence type="predicted"/>
<organism evidence="2 3">
    <name type="scientific">Cylicostephanus goldi</name>
    <name type="common">Nematode worm</name>
    <dbReference type="NCBI Taxonomy" id="71465"/>
    <lineage>
        <taxon>Eukaryota</taxon>
        <taxon>Metazoa</taxon>
        <taxon>Ecdysozoa</taxon>
        <taxon>Nematoda</taxon>
        <taxon>Chromadorea</taxon>
        <taxon>Rhabditida</taxon>
        <taxon>Rhabditina</taxon>
        <taxon>Rhabditomorpha</taxon>
        <taxon>Strongyloidea</taxon>
        <taxon>Strongylidae</taxon>
        <taxon>Cylicostephanus</taxon>
    </lineage>
</organism>
<sequence>MGEDNVAEGGSKDAAVAEGNPGSKDVNAVGQGSHETPEKEAKGDVKESKSARQASKEPSATKGKQVNS</sequence>